<reference evidence="2" key="1">
    <citation type="journal article" date="2014" name="Int. J. Syst. Evol. Microbiol.">
        <title>Complete genome sequence of Corynebacterium casei LMG S-19264T (=DSM 44701T), isolated from a smear-ripened cheese.</title>
        <authorList>
            <consortium name="US DOE Joint Genome Institute (JGI-PGF)"/>
            <person name="Walter F."/>
            <person name="Albersmeier A."/>
            <person name="Kalinowski J."/>
            <person name="Ruckert C."/>
        </authorList>
    </citation>
    <scope>NUCLEOTIDE SEQUENCE</scope>
    <source>
        <strain evidence="2">KCTC 12870</strain>
    </source>
</reference>
<evidence type="ECO:0000259" key="1">
    <source>
        <dbReference type="Pfam" id="PF13472"/>
    </source>
</evidence>
<dbReference type="Pfam" id="PF13472">
    <property type="entry name" value="Lipase_GDSL_2"/>
    <property type="match status" value="1"/>
</dbReference>
<dbReference type="CDD" id="cd00229">
    <property type="entry name" value="SGNH_hydrolase"/>
    <property type="match status" value="1"/>
</dbReference>
<sequence length="230" mass="26589">MHPHIEWLTKRFARNKLTRLLAFGSSNTERRLPGMHWFDCLDLAIQQGYGRPHRFINTGIGGETTRELLARFEQDAAFYQPHAVFITIGGNDSNPAKEMDASEFEGNLKELHRRFTAMDTRVIFQTYYAVNSDGSEHYVKFEAFMDIVRRVAADTDSALIDHFARWTPLRLKHPEIYLPLMIDAFHVNYHGNQVMGVDLARSFGQPLNHDSGHWDEALRIQQLMDQLSVQ</sequence>
<gene>
    <name evidence="2" type="ORF">GCM10007047_08090</name>
</gene>
<dbReference type="InterPro" id="IPR051532">
    <property type="entry name" value="Ester_Hydrolysis_Enzymes"/>
</dbReference>
<dbReference type="Proteomes" id="UP000642829">
    <property type="component" value="Unassembled WGS sequence"/>
</dbReference>
<dbReference type="EMBL" id="BMXG01000004">
    <property type="protein sequence ID" value="GHB94921.1"/>
    <property type="molecule type" value="Genomic_DNA"/>
</dbReference>
<evidence type="ECO:0000313" key="2">
    <source>
        <dbReference type="EMBL" id="GHB94921.1"/>
    </source>
</evidence>
<dbReference type="InterPro" id="IPR036514">
    <property type="entry name" value="SGNH_hydro_sf"/>
</dbReference>
<dbReference type="GO" id="GO:0004622">
    <property type="term" value="F:phosphatidylcholine lysophospholipase activity"/>
    <property type="evidence" value="ECO:0007669"/>
    <property type="project" value="TreeGrafter"/>
</dbReference>
<comment type="caution">
    <text evidence="2">The sequence shown here is derived from an EMBL/GenBank/DDBJ whole genome shotgun (WGS) entry which is preliminary data.</text>
</comment>
<dbReference type="AlphaFoldDB" id="A0A8J3GC07"/>
<proteinExistence type="predicted"/>
<dbReference type="SUPFAM" id="SSF52266">
    <property type="entry name" value="SGNH hydrolase"/>
    <property type="match status" value="1"/>
</dbReference>
<reference evidence="2" key="2">
    <citation type="submission" date="2020-09" db="EMBL/GenBank/DDBJ databases">
        <authorList>
            <person name="Sun Q."/>
            <person name="Kim S."/>
        </authorList>
    </citation>
    <scope>NUCLEOTIDE SEQUENCE</scope>
    <source>
        <strain evidence="2">KCTC 12870</strain>
    </source>
</reference>
<dbReference type="RefSeq" id="WP_189512139.1">
    <property type="nucleotide sequence ID" value="NZ_BMXG01000004.1"/>
</dbReference>
<organism evidence="2 3">
    <name type="scientific">Cerasicoccus arenae</name>
    <dbReference type="NCBI Taxonomy" id="424488"/>
    <lineage>
        <taxon>Bacteria</taxon>
        <taxon>Pseudomonadati</taxon>
        <taxon>Verrucomicrobiota</taxon>
        <taxon>Opitutia</taxon>
        <taxon>Puniceicoccales</taxon>
        <taxon>Cerasicoccaceae</taxon>
        <taxon>Cerasicoccus</taxon>
    </lineage>
</organism>
<evidence type="ECO:0000313" key="3">
    <source>
        <dbReference type="Proteomes" id="UP000642829"/>
    </source>
</evidence>
<dbReference type="Gene3D" id="3.40.50.1110">
    <property type="entry name" value="SGNH hydrolase"/>
    <property type="match status" value="1"/>
</dbReference>
<feature type="domain" description="SGNH hydrolase-type esterase" evidence="1">
    <location>
        <begin position="22"/>
        <end position="193"/>
    </location>
</feature>
<accession>A0A8J3GC07</accession>
<protein>
    <recommendedName>
        <fullName evidence="1">SGNH hydrolase-type esterase domain-containing protein</fullName>
    </recommendedName>
</protein>
<name>A0A8J3GC07_9BACT</name>
<dbReference type="PANTHER" id="PTHR30383:SF5">
    <property type="entry name" value="SGNH HYDROLASE-TYPE ESTERASE DOMAIN-CONTAINING PROTEIN"/>
    <property type="match status" value="1"/>
</dbReference>
<dbReference type="InterPro" id="IPR013830">
    <property type="entry name" value="SGNH_hydro"/>
</dbReference>
<keyword evidence="3" id="KW-1185">Reference proteome</keyword>
<dbReference type="PANTHER" id="PTHR30383">
    <property type="entry name" value="THIOESTERASE 1/PROTEASE 1/LYSOPHOSPHOLIPASE L1"/>
    <property type="match status" value="1"/>
</dbReference>